<reference evidence="2 3" key="2">
    <citation type="submission" date="2020-08" db="EMBL/GenBank/DDBJ databases">
        <authorList>
            <person name="Partida-Martinez L."/>
            <person name="Huntemann M."/>
            <person name="Clum A."/>
            <person name="Wang J."/>
            <person name="Palaniappan K."/>
            <person name="Ritter S."/>
            <person name="Chen I.-M."/>
            <person name="Stamatis D."/>
            <person name="Reddy T."/>
            <person name="O'Malley R."/>
            <person name="Daum C."/>
            <person name="Shapiro N."/>
            <person name="Ivanova N."/>
            <person name="Kyrpides N."/>
            <person name="Woyke T."/>
        </authorList>
    </citation>
    <scope>NUCLEOTIDE SEQUENCE [LARGE SCALE GENOMIC DNA]</scope>
    <source>
        <strain evidence="2 3">RAS26</strain>
    </source>
</reference>
<dbReference type="Proteomes" id="UP000518206">
    <property type="component" value="Unassembled WGS sequence"/>
</dbReference>
<reference evidence="2 3" key="1">
    <citation type="submission" date="2020-08" db="EMBL/GenBank/DDBJ databases">
        <title>The Agave Microbiome: Exploring the role of microbial communities in plant adaptations to desert environments.</title>
        <authorList>
            <person name="Partida-Martinez L.P."/>
        </authorList>
    </citation>
    <scope>NUCLEOTIDE SEQUENCE [LARGE SCALE GENOMIC DNA]</scope>
    <source>
        <strain evidence="2 3">RAS26</strain>
    </source>
</reference>
<accession>A0A7W4YCE5</accession>
<feature type="compositionally biased region" description="Basic and acidic residues" evidence="1">
    <location>
        <begin position="10"/>
        <end position="19"/>
    </location>
</feature>
<dbReference type="InterPro" id="IPR043504">
    <property type="entry name" value="Peptidase_S1_PA_chymotrypsin"/>
</dbReference>
<feature type="region of interest" description="Disordered" evidence="1">
    <location>
        <begin position="1"/>
        <end position="41"/>
    </location>
</feature>
<dbReference type="InterPro" id="IPR009003">
    <property type="entry name" value="Peptidase_S1_PA"/>
</dbReference>
<evidence type="ECO:0000313" key="3">
    <source>
        <dbReference type="Proteomes" id="UP000518206"/>
    </source>
</evidence>
<dbReference type="EMBL" id="JACHVX010000006">
    <property type="protein sequence ID" value="MBB2924653.1"/>
    <property type="molecule type" value="Genomic_DNA"/>
</dbReference>
<sequence>MTDAPGAHFETPDNDRAAQSDDSAQVRFQAPPKESAGNEQAALNAGVDPLAGVPTQVRDAHEAVQEALRGQSAERASGVRAMSLNNDLGGIANVEAVAIGLGEPGDGPPGEPTLTIFVAEQSSARTVREQVVDGLGVGTAADLPLTVRRSGQFEAQPHTFRIRPAPGGVSIGHPRVTAGTLGCLAIGRSAPHTSRLMLLSNNHVIANSNDATFGDSILQPGRYDSGTHPDDQIAILDKFVPIQYGGAHNYVDAAVGWCWPDRVRKEMIYPSGGGFQLYRIGSAPIYPQLGWTVGKSGRTTQLTQGQIVATNWSGWVNYGTPGQAFFVGQMVVQSASGNFSAGGDSGSVIWGWWGGLPPVGLLFAGGGGYTIASPMPWVTYLLDLNLYT</sequence>
<dbReference type="Gene3D" id="2.40.10.10">
    <property type="entry name" value="Trypsin-like serine proteases"/>
    <property type="match status" value="1"/>
</dbReference>
<gene>
    <name evidence="2" type="ORF">FHR80_003589</name>
</gene>
<protein>
    <recommendedName>
        <fullName evidence="4">Peptidase S1 domain-containing protein</fullName>
    </recommendedName>
</protein>
<evidence type="ECO:0000313" key="2">
    <source>
        <dbReference type="EMBL" id="MBB2924653.1"/>
    </source>
</evidence>
<dbReference type="AlphaFoldDB" id="A0A7W4YCE5"/>
<evidence type="ECO:0000256" key="1">
    <source>
        <dbReference type="SAM" id="MobiDB-lite"/>
    </source>
</evidence>
<dbReference type="RefSeq" id="WP_183297452.1">
    <property type="nucleotide sequence ID" value="NZ_JACHVX010000006.1"/>
</dbReference>
<organism evidence="2 3">
    <name type="scientific">Cellulomonas cellasea</name>
    <dbReference type="NCBI Taxonomy" id="43670"/>
    <lineage>
        <taxon>Bacteria</taxon>
        <taxon>Bacillati</taxon>
        <taxon>Actinomycetota</taxon>
        <taxon>Actinomycetes</taxon>
        <taxon>Micrococcales</taxon>
        <taxon>Cellulomonadaceae</taxon>
        <taxon>Cellulomonas</taxon>
    </lineage>
</organism>
<evidence type="ECO:0008006" key="4">
    <source>
        <dbReference type="Google" id="ProtNLM"/>
    </source>
</evidence>
<dbReference type="SUPFAM" id="SSF50494">
    <property type="entry name" value="Trypsin-like serine proteases"/>
    <property type="match status" value="1"/>
</dbReference>
<name>A0A7W4YCE5_9CELL</name>
<comment type="caution">
    <text evidence="2">The sequence shown here is derived from an EMBL/GenBank/DDBJ whole genome shotgun (WGS) entry which is preliminary data.</text>
</comment>
<proteinExistence type="predicted"/>